<evidence type="ECO:0000313" key="2">
    <source>
        <dbReference type="EMBL" id="RNA40115.1"/>
    </source>
</evidence>
<organism evidence="2 3">
    <name type="scientific">Brachionus plicatilis</name>
    <name type="common">Marine rotifer</name>
    <name type="synonym">Brachionus muelleri</name>
    <dbReference type="NCBI Taxonomy" id="10195"/>
    <lineage>
        <taxon>Eukaryota</taxon>
        <taxon>Metazoa</taxon>
        <taxon>Spiralia</taxon>
        <taxon>Gnathifera</taxon>
        <taxon>Rotifera</taxon>
        <taxon>Eurotatoria</taxon>
        <taxon>Monogononta</taxon>
        <taxon>Pseudotrocha</taxon>
        <taxon>Ploima</taxon>
        <taxon>Brachionidae</taxon>
        <taxon>Brachionus</taxon>
    </lineage>
</organism>
<dbReference type="Proteomes" id="UP000276133">
    <property type="component" value="Unassembled WGS sequence"/>
</dbReference>
<accession>A0A3M7SWQ4</accession>
<protein>
    <submittedName>
        <fullName evidence="2">Uncharacterized protein</fullName>
    </submittedName>
</protein>
<dbReference type="AlphaFoldDB" id="A0A3M7SWQ4"/>
<reference evidence="2 3" key="1">
    <citation type="journal article" date="2018" name="Sci. Rep.">
        <title>Genomic signatures of local adaptation to the degree of environmental predictability in rotifers.</title>
        <authorList>
            <person name="Franch-Gras L."/>
            <person name="Hahn C."/>
            <person name="Garcia-Roger E.M."/>
            <person name="Carmona M.J."/>
            <person name="Serra M."/>
            <person name="Gomez A."/>
        </authorList>
    </citation>
    <scope>NUCLEOTIDE SEQUENCE [LARGE SCALE GENOMIC DNA]</scope>
    <source>
        <strain evidence="2">HYR1</strain>
    </source>
</reference>
<proteinExistence type="predicted"/>
<sequence length="61" mass="6619">MASANGCISSAVGTTSSSAPISSYGYTVKMSALKNSPFWLSSEKSSQLWYMKRNICMRIMA</sequence>
<keyword evidence="3" id="KW-1185">Reference proteome</keyword>
<feature type="region of interest" description="Disordered" evidence="1">
    <location>
        <begin position="1"/>
        <end position="20"/>
    </location>
</feature>
<comment type="caution">
    <text evidence="2">The sequence shown here is derived from an EMBL/GenBank/DDBJ whole genome shotgun (WGS) entry which is preliminary data.</text>
</comment>
<evidence type="ECO:0000256" key="1">
    <source>
        <dbReference type="SAM" id="MobiDB-lite"/>
    </source>
</evidence>
<name>A0A3M7SWQ4_BRAPC</name>
<dbReference type="EMBL" id="REGN01000677">
    <property type="protein sequence ID" value="RNA40115.1"/>
    <property type="molecule type" value="Genomic_DNA"/>
</dbReference>
<gene>
    <name evidence="2" type="ORF">BpHYR1_006009</name>
</gene>
<evidence type="ECO:0000313" key="3">
    <source>
        <dbReference type="Proteomes" id="UP000276133"/>
    </source>
</evidence>